<accession>A0AAN6L105</accession>
<feature type="domain" description="Glutaminase A central" evidence="3">
    <location>
        <begin position="539"/>
        <end position="640"/>
    </location>
</feature>
<evidence type="ECO:0008006" key="8">
    <source>
        <dbReference type="Google" id="ProtNLM"/>
    </source>
</evidence>
<dbReference type="Pfam" id="PF25534">
    <property type="entry name" value="DUF7918"/>
    <property type="match status" value="1"/>
</dbReference>
<dbReference type="Pfam" id="PF16335">
    <property type="entry name" value="GtaA_6_Hairpin"/>
    <property type="match status" value="2"/>
</dbReference>
<evidence type="ECO:0000313" key="6">
    <source>
        <dbReference type="EMBL" id="KAK1011540.1"/>
    </source>
</evidence>
<evidence type="ECO:0000259" key="3">
    <source>
        <dbReference type="Pfam" id="PF16335"/>
    </source>
</evidence>
<feature type="chain" id="PRO_5043037810" description="DUF1793-domain-containing protein" evidence="2">
    <location>
        <begin position="20"/>
        <end position="976"/>
    </location>
</feature>
<dbReference type="InterPro" id="IPR032514">
    <property type="entry name" value="GtaA_central"/>
</dbReference>
<keyword evidence="7" id="KW-1185">Reference proteome</keyword>
<dbReference type="Proteomes" id="UP001175353">
    <property type="component" value="Unassembled WGS sequence"/>
</dbReference>
<name>A0AAN6L105_9PEZI</name>
<feature type="domain" description="DUF7918" evidence="5">
    <location>
        <begin position="671"/>
        <end position="887"/>
    </location>
</feature>
<evidence type="ECO:0000259" key="5">
    <source>
        <dbReference type="Pfam" id="PF25534"/>
    </source>
</evidence>
<dbReference type="AlphaFoldDB" id="A0AAN6L105"/>
<evidence type="ECO:0000259" key="4">
    <source>
        <dbReference type="Pfam" id="PF17168"/>
    </source>
</evidence>
<dbReference type="InterPro" id="IPR057678">
    <property type="entry name" value="DUF7918"/>
</dbReference>
<feature type="domain" description="Glutaminase A central" evidence="3">
    <location>
        <begin position="314"/>
        <end position="506"/>
    </location>
</feature>
<comment type="caution">
    <text evidence="6">The sequence shown here is derived from an EMBL/GenBank/DDBJ whole genome shotgun (WGS) entry which is preliminary data.</text>
</comment>
<organism evidence="6 7">
    <name type="scientific">Friedmanniomyces endolithicus</name>
    <dbReference type="NCBI Taxonomy" id="329885"/>
    <lineage>
        <taxon>Eukaryota</taxon>
        <taxon>Fungi</taxon>
        <taxon>Dikarya</taxon>
        <taxon>Ascomycota</taxon>
        <taxon>Pezizomycotina</taxon>
        <taxon>Dothideomycetes</taxon>
        <taxon>Dothideomycetidae</taxon>
        <taxon>Mycosphaerellales</taxon>
        <taxon>Teratosphaeriaceae</taxon>
        <taxon>Friedmanniomyces</taxon>
    </lineage>
</organism>
<dbReference type="InterPro" id="IPR052743">
    <property type="entry name" value="Glutaminase_GtaA"/>
</dbReference>
<feature type="domain" description="Glutaminase A N-terminal" evidence="4">
    <location>
        <begin position="137"/>
        <end position="307"/>
    </location>
</feature>
<dbReference type="InterPro" id="IPR033433">
    <property type="entry name" value="GtaA_N"/>
</dbReference>
<dbReference type="EMBL" id="JAUJLE010000009">
    <property type="protein sequence ID" value="KAK1011540.1"/>
    <property type="molecule type" value="Genomic_DNA"/>
</dbReference>
<dbReference type="PANTHER" id="PTHR31987:SF14">
    <property type="entry name" value="PUTATIVE (AFU_ORTHOLOGUE AFUA_6G09910)-RELATED"/>
    <property type="match status" value="1"/>
</dbReference>
<feature type="signal peptide" evidence="2">
    <location>
        <begin position="1"/>
        <end position="19"/>
    </location>
</feature>
<reference evidence="6" key="1">
    <citation type="submission" date="2023-06" db="EMBL/GenBank/DDBJ databases">
        <title>Black Yeasts Isolated from many extreme environments.</title>
        <authorList>
            <person name="Coleine C."/>
            <person name="Stajich J.E."/>
            <person name="Selbmann L."/>
        </authorList>
    </citation>
    <scope>NUCLEOTIDE SEQUENCE</scope>
    <source>
        <strain evidence="6">CCFEE 5200</strain>
    </source>
</reference>
<dbReference type="PANTHER" id="PTHR31987">
    <property type="entry name" value="GLUTAMINASE A-RELATED"/>
    <property type="match status" value="1"/>
</dbReference>
<evidence type="ECO:0000313" key="7">
    <source>
        <dbReference type="Proteomes" id="UP001175353"/>
    </source>
</evidence>
<protein>
    <recommendedName>
        <fullName evidence="8">DUF1793-domain-containing protein</fullName>
    </recommendedName>
</protein>
<keyword evidence="2" id="KW-0732">Signal</keyword>
<gene>
    <name evidence="6" type="ORF">LTR91_002011</name>
</gene>
<dbReference type="Pfam" id="PF17168">
    <property type="entry name" value="DUF5127"/>
    <property type="match status" value="1"/>
</dbReference>
<evidence type="ECO:0000256" key="1">
    <source>
        <dbReference type="SAM" id="MobiDB-lite"/>
    </source>
</evidence>
<sequence>MVILWTIFAISIILQRALCGPSYTPVLPPSYPLAVRNPYLSAWLPGNEVRNLPLPSTQFCHGLKLSWSVIARVDGQSCSLFGVPLLVPGVQAGISQSAEYSSTRTTFTVTAGATTFVLDFLSPVSPLDLHDCKRRPIYTDIDNTWAGQFDEHVRVGWGYSLSNDSTSAFTLTPGGTATYSEYNNTAQWGTSVYCARPNNSTLTATVGGRDAVRAQFAANGSVSGPWKWQCLGATAYAQDLGKVSKAGKNVTFAIGYWRQSAVNYLGNTRTAYFTATCSDPICGCVHVLNDFEATDAEARKLDAAIASKAAKVAGAKYSDIVTLSLRQAFGAMDITISEDKLDTGDPLAFVKEISSDGNVNTIDVIYPIAPMLYVLAPGYLRLLLESIMRYLSSGAWPHNYAVHDLGAAYPNATGHKNGRAEKMPVEECGSLLTLFYMYQLATGDKIWAAQYHNLLQTYADYLVSNGLFPTKQLSSDDGLGNISNQTSLAIKAAIGLNAYGVMIGQRNYSDIGNGSPVRCTMARLAQIGTVPTSRAPKAKTGARSSYYPTVRMPRGIPLDSLVGLGKTDWMMFAAATAVAPGVGNVGVRDMLIDDVHAFMANGINAVPFSDKFHLRDSGTIVKGAWSQYKARLVVGGHFAIMALDGPSLFGNVDGGDGARTPTMVAVDLLPGIDISITVAGQALTEHEDHDEEQQDRTAIRYIEAVSGQIFEVRIAAQKGFRSGGDVLSFQIHVDGSKVVDEPLLRNSDCISGDHVIASAGSQSSASVRRYRFAALGIASEGPKAAHETSQLKNLGSIVVTIHQMHMTGAGKAKRSSKDLSTHGVVSEKALKGQALSHSIDFTAPAASGTVHFFKVKRVQGLPNPYATVIFRYRSIEALKSMLIIPRTPTPPPLQEREYDSIDRQDVLELQRQLKAMKEKHKLRNVKVKRERTDDNPRRRKVARSSRHSTQLELDEEGGVRESATPTLAEREIIELD</sequence>
<evidence type="ECO:0000256" key="2">
    <source>
        <dbReference type="SAM" id="SignalP"/>
    </source>
</evidence>
<proteinExistence type="predicted"/>
<feature type="compositionally biased region" description="Basic residues" evidence="1">
    <location>
        <begin position="937"/>
        <end position="946"/>
    </location>
</feature>
<feature type="region of interest" description="Disordered" evidence="1">
    <location>
        <begin position="922"/>
        <end position="976"/>
    </location>
</feature>